<dbReference type="GO" id="GO:0005886">
    <property type="term" value="C:plasma membrane"/>
    <property type="evidence" value="ECO:0007669"/>
    <property type="project" value="TreeGrafter"/>
</dbReference>
<gene>
    <name evidence="7" type="ORF">VSDG_00609</name>
</gene>
<feature type="compositionally biased region" description="Acidic residues" evidence="5">
    <location>
        <begin position="403"/>
        <end position="412"/>
    </location>
</feature>
<evidence type="ECO:0000256" key="2">
    <source>
        <dbReference type="ARBA" id="ARBA00022692"/>
    </source>
</evidence>
<dbReference type="OrthoDB" id="3358017at2759"/>
<dbReference type="PANTHER" id="PTHR31465:SF8">
    <property type="entry name" value="DOMAIN PROTEIN, PUTATIVE (AFU_ORTHOLOGUE AFUA_6G14140)-RELATED"/>
    <property type="match status" value="1"/>
</dbReference>
<keyword evidence="3 6" id="KW-1133">Transmembrane helix</keyword>
<feature type="region of interest" description="Disordered" evidence="5">
    <location>
        <begin position="628"/>
        <end position="649"/>
    </location>
</feature>
<dbReference type="InterPro" id="IPR007568">
    <property type="entry name" value="RTA1"/>
</dbReference>
<sequence>MADNSTSTSDGGNMFYKCTQVSAMCPVEATTLGYYPNKPLNSFIAAAFGLAMIIQLVFGIWKRTWSFMAFIVAGCALELAGYGGRIALSTNPYNQQAFETQICAIILAPTLVCISIYLTLKHVCLALNPSLSRVAPRWLPLIFVPADVSCLLVQAAGGAIAASAGATNMKLLEAGDHAIIAGIVLQVVVLLGFGAMSLDYWLRVRAWVHSPDVTPAAAALWADTKFRTFAFAMLGAYVCVQIRCIYRVAEMAGGWGNYIMQDQPSFTVLDSFMMLICVYLLSCFPPGIYFPQMARGSKASREMAEAHDAEHGGPPQQWLVLPLDVAPVRQACVRAPGDPRDAPGALRGGVFEEALVVQEAAAARLGQVQGRPGAGGGVGGGEDEEEPVAQAAEQDGAGQGDGEVGEAPDDDRDGGRLRPRRRRVDLGRDQPHRRQPADAEGPRRHEERDGAQDRGRAPRAATAAWGRGQGAQERQEGEACREGGAAPQHELPAANRVDKDPGDGHEEEVRDVVALCDVFGLLDAEAEELAGGEEENDLRAIDRDRTVACQGLVDLAHHSDDGGVESRMSGSDHVNIAHPVILLPLVGLIQVLGLLIPLVITVDGYQRLPSLVPPALVDEPPRALGQALDDEEEQERVGLHDDDGDAPGPLVGLAQGVGHGEVDGEGHVEPKDVHLELLGQCPAPRPVAAQLGAVHGDDGVDAPDAQPHDHAAGPEHVHGAPAPAAQPREEHDQVAQAGGGQAGEDGDLPAAGVREPGEEDGAERAAQVVDGHQDADQGVLGPDAHGVEVVLVRVDQGHHALVVAVEGYGGRAEEHHLVLLGHDRGLHLDRRGSP</sequence>
<dbReference type="Pfam" id="PF04479">
    <property type="entry name" value="RTA1"/>
    <property type="match status" value="1"/>
</dbReference>
<keyword evidence="4 6" id="KW-0472">Membrane</keyword>
<reference evidence="7 8" key="1">
    <citation type="submission" date="2015-09" db="EMBL/GenBank/DDBJ databases">
        <title>Host preference determinants of Valsa canker pathogens revealed by comparative genomics.</title>
        <authorList>
            <person name="Yin Z."/>
            <person name="Huang L."/>
        </authorList>
    </citation>
    <scope>NUCLEOTIDE SEQUENCE [LARGE SCALE GENOMIC DNA]</scope>
    <source>
        <strain evidence="7 8">YSFL</strain>
    </source>
</reference>
<evidence type="ECO:0000256" key="3">
    <source>
        <dbReference type="ARBA" id="ARBA00022989"/>
    </source>
</evidence>
<feature type="region of interest" description="Disordered" evidence="5">
    <location>
        <begin position="367"/>
        <end position="506"/>
    </location>
</feature>
<feature type="compositionally biased region" description="Basic and acidic residues" evidence="5">
    <location>
        <begin position="706"/>
        <end position="718"/>
    </location>
</feature>
<evidence type="ECO:0000256" key="5">
    <source>
        <dbReference type="SAM" id="MobiDB-lite"/>
    </source>
</evidence>
<feature type="region of interest" description="Disordered" evidence="5">
    <location>
        <begin position="694"/>
        <end position="769"/>
    </location>
</feature>
<feature type="transmembrane region" description="Helical" evidence="6">
    <location>
        <begin position="178"/>
        <end position="202"/>
    </location>
</feature>
<keyword evidence="8" id="KW-1185">Reference proteome</keyword>
<name>A0A423WQG2_CYTCH</name>
<dbReference type="GO" id="GO:0000324">
    <property type="term" value="C:fungal-type vacuole"/>
    <property type="evidence" value="ECO:0007669"/>
    <property type="project" value="TreeGrafter"/>
</dbReference>
<evidence type="ECO:0000256" key="4">
    <source>
        <dbReference type="ARBA" id="ARBA00023136"/>
    </source>
</evidence>
<protein>
    <submittedName>
        <fullName evidence="7">Uncharacterized protein</fullName>
    </submittedName>
</protein>
<dbReference type="Proteomes" id="UP000284375">
    <property type="component" value="Unassembled WGS sequence"/>
</dbReference>
<feature type="transmembrane region" description="Helical" evidence="6">
    <location>
        <begin position="138"/>
        <end position="166"/>
    </location>
</feature>
<dbReference type="EMBL" id="LJZO01000001">
    <property type="protein sequence ID" value="ROW05455.1"/>
    <property type="molecule type" value="Genomic_DNA"/>
</dbReference>
<dbReference type="PANTHER" id="PTHR31465">
    <property type="entry name" value="PROTEIN RTA1-RELATED"/>
    <property type="match status" value="1"/>
</dbReference>
<feature type="transmembrane region" description="Helical" evidence="6">
    <location>
        <begin position="43"/>
        <end position="61"/>
    </location>
</feature>
<feature type="compositionally biased region" description="Low complexity" evidence="5">
    <location>
        <begin position="463"/>
        <end position="472"/>
    </location>
</feature>
<proteinExistence type="predicted"/>
<feature type="compositionally biased region" description="Basic and acidic residues" evidence="5">
    <location>
        <begin position="496"/>
        <end position="506"/>
    </location>
</feature>
<comment type="subcellular location">
    <subcellularLocation>
        <location evidence="1">Membrane</location>
        <topology evidence="1">Multi-pass membrane protein</topology>
    </subcellularLocation>
</comment>
<dbReference type="STRING" id="252740.A0A423WQG2"/>
<feature type="transmembrane region" description="Helical" evidence="6">
    <location>
        <begin position="100"/>
        <end position="118"/>
    </location>
</feature>
<keyword evidence="2 6" id="KW-0812">Transmembrane</keyword>
<feature type="transmembrane region" description="Helical" evidence="6">
    <location>
        <begin position="272"/>
        <end position="291"/>
    </location>
</feature>
<organism evidence="7 8">
    <name type="scientific">Cytospora chrysosperma</name>
    <name type="common">Cytospora canker fungus</name>
    <name type="synonym">Sphaeria chrysosperma</name>
    <dbReference type="NCBI Taxonomy" id="252740"/>
    <lineage>
        <taxon>Eukaryota</taxon>
        <taxon>Fungi</taxon>
        <taxon>Dikarya</taxon>
        <taxon>Ascomycota</taxon>
        <taxon>Pezizomycotina</taxon>
        <taxon>Sordariomycetes</taxon>
        <taxon>Sordariomycetidae</taxon>
        <taxon>Diaporthales</taxon>
        <taxon>Cytosporaceae</taxon>
        <taxon>Cytospora</taxon>
    </lineage>
</organism>
<evidence type="ECO:0000313" key="8">
    <source>
        <dbReference type="Proteomes" id="UP000284375"/>
    </source>
</evidence>
<evidence type="ECO:0000256" key="1">
    <source>
        <dbReference type="ARBA" id="ARBA00004141"/>
    </source>
</evidence>
<feature type="compositionally biased region" description="Basic and acidic residues" evidence="5">
    <location>
        <begin position="424"/>
        <end position="456"/>
    </location>
</feature>
<accession>A0A423WQG2</accession>
<evidence type="ECO:0000313" key="7">
    <source>
        <dbReference type="EMBL" id="ROW05455.1"/>
    </source>
</evidence>
<evidence type="ECO:0000256" key="6">
    <source>
        <dbReference type="SAM" id="Phobius"/>
    </source>
</evidence>
<dbReference type="AlphaFoldDB" id="A0A423WQG2"/>
<feature type="transmembrane region" description="Helical" evidence="6">
    <location>
        <begin position="67"/>
        <end position="88"/>
    </location>
</feature>
<comment type="caution">
    <text evidence="7">The sequence shown here is derived from an EMBL/GenBank/DDBJ whole genome shotgun (WGS) entry which is preliminary data.</text>
</comment>
<feature type="transmembrane region" description="Helical" evidence="6">
    <location>
        <begin position="576"/>
        <end position="600"/>
    </location>
</feature>